<evidence type="ECO:0000313" key="5">
    <source>
        <dbReference type="EMBL" id="PYI39325.1"/>
    </source>
</evidence>
<protein>
    <submittedName>
        <fullName evidence="5">Inositol monophosphatase</fullName>
    </submittedName>
</protein>
<comment type="cofactor">
    <cofactor evidence="4">
        <name>Mg(2+)</name>
        <dbReference type="ChEBI" id="CHEBI:18420"/>
    </cofactor>
</comment>
<feature type="binding site" evidence="4">
    <location>
        <position position="97"/>
    </location>
    <ligand>
        <name>Mg(2+)</name>
        <dbReference type="ChEBI" id="CHEBI:18420"/>
        <label>1</label>
        <note>catalytic</note>
    </ligand>
</feature>
<dbReference type="InterPro" id="IPR000760">
    <property type="entry name" value="Inositol_monophosphatase-like"/>
</dbReference>
<feature type="binding site" evidence="4">
    <location>
        <position position="78"/>
    </location>
    <ligand>
        <name>Mg(2+)</name>
        <dbReference type="ChEBI" id="CHEBI:18420"/>
        <label>1</label>
        <note>catalytic</note>
    </ligand>
</feature>
<proteinExistence type="predicted"/>
<reference evidence="5 6" key="1">
    <citation type="submission" date="2018-05" db="EMBL/GenBank/DDBJ databases">
        <title>Genetic diversity of glacier-inhabiting Cryobacterium bacteria in China and description of Cryobacterium mengkeensis sp. nov. and Arthrobacter glacialis sp. nov.</title>
        <authorList>
            <person name="Liu Q."/>
            <person name="Xin Y.-H."/>
        </authorList>
    </citation>
    <scope>NUCLEOTIDE SEQUENCE [LARGE SCALE GENOMIC DNA]</scope>
    <source>
        <strain evidence="5 6">B7</strain>
    </source>
</reference>
<dbReference type="SUPFAM" id="SSF56655">
    <property type="entry name" value="Carbohydrate phosphatase"/>
    <property type="match status" value="1"/>
</dbReference>
<dbReference type="Gene3D" id="3.40.190.80">
    <property type="match status" value="1"/>
</dbReference>
<evidence type="ECO:0000256" key="2">
    <source>
        <dbReference type="ARBA" id="ARBA00022801"/>
    </source>
</evidence>
<dbReference type="PANTHER" id="PTHR20854:SF4">
    <property type="entry name" value="INOSITOL-1-MONOPHOSPHATASE-RELATED"/>
    <property type="match status" value="1"/>
</dbReference>
<keyword evidence="6" id="KW-1185">Reference proteome</keyword>
<dbReference type="RefSeq" id="WP_110484230.1">
    <property type="nucleotide sequence ID" value="NZ_QJVC01000003.1"/>
</dbReference>
<gene>
    <name evidence="5" type="ORF">CVS30_05000</name>
</gene>
<sequence length="284" mass="29410">MANISLSAPTDSELAAKLLRDAGALAHSIRSGGLAELRAGSHIKAGVSDFATAADLAAEKYLFEALRAARPEDSILGEEGAGFEGSSGRCWVIDPVDGTFNFASGSRYWCAALALAAIPEDSSLSATSDPLADAEVLLGAVYQHEEDKLWMGGSEHPATLNGAAITVDTRDDISQLCAGSYIHPGWLAQPQAAEPWQRAAVLPATLRMMGSGSCDLSRVAQGELGAWFQHSCPSWDWLPGKGIVRAAGGDTAVVLVDGLNWFLAGPAGAVAQLKIALEGGALPA</sequence>
<dbReference type="GO" id="GO:0008934">
    <property type="term" value="F:inositol monophosphate 1-phosphatase activity"/>
    <property type="evidence" value="ECO:0007669"/>
    <property type="project" value="TreeGrafter"/>
</dbReference>
<keyword evidence="3 4" id="KW-0460">Magnesium</keyword>
<organism evidence="5 6">
    <name type="scientific">Arthrobacter psychrolactophilus</name>
    <dbReference type="NCBI Taxonomy" id="92442"/>
    <lineage>
        <taxon>Bacteria</taxon>
        <taxon>Bacillati</taxon>
        <taxon>Actinomycetota</taxon>
        <taxon>Actinomycetes</taxon>
        <taxon>Micrococcales</taxon>
        <taxon>Micrococcaceae</taxon>
        <taxon>Arthrobacter</taxon>
    </lineage>
</organism>
<dbReference type="AlphaFoldDB" id="A0A2V5IS20"/>
<dbReference type="CDD" id="cd01637">
    <property type="entry name" value="IMPase_like"/>
    <property type="match status" value="1"/>
</dbReference>
<dbReference type="EMBL" id="QJVC01000003">
    <property type="protein sequence ID" value="PYI39325.1"/>
    <property type="molecule type" value="Genomic_DNA"/>
</dbReference>
<dbReference type="Proteomes" id="UP000247980">
    <property type="component" value="Unassembled WGS sequence"/>
</dbReference>
<evidence type="ECO:0000256" key="3">
    <source>
        <dbReference type="ARBA" id="ARBA00022842"/>
    </source>
</evidence>
<dbReference type="PROSITE" id="PS00629">
    <property type="entry name" value="IMP_1"/>
    <property type="match status" value="1"/>
</dbReference>
<dbReference type="PRINTS" id="PR00377">
    <property type="entry name" value="IMPHPHTASES"/>
</dbReference>
<dbReference type="PANTHER" id="PTHR20854">
    <property type="entry name" value="INOSITOL MONOPHOSPHATASE"/>
    <property type="match status" value="1"/>
</dbReference>
<name>A0A2V5IS20_9MICC</name>
<comment type="caution">
    <text evidence="5">The sequence shown here is derived from an EMBL/GenBank/DDBJ whole genome shotgun (WGS) entry which is preliminary data.</text>
</comment>
<evidence type="ECO:0000256" key="1">
    <source>
        <dbReference type="ARBA" id="ARBA00022723"/>
    </source>
</evidence>
<dbReference type="Gene3D" id="3.30.540.10">
    <property type="entry name" value="Fructose-1,6-Bisphosphatase, subunit A, domain 1"/>
    <property type="match status" value="1"/>
</dbReference>
<dbReference type="GO" id="GO:0007165">
    <property type="term" value="P:signal transduction"/>
    <property type="evidence" value="ECO:0007669"/>
    <property type="project" value="TreeGrafter"/>
</dbReference>
<dbReference type="InterPro" id="IPR020583">
    <property type="entry name" value="Inositol_monoP_metal-BS"/>
</dbReference>
<dbReference type="GO" id="GO:0046872">
    <property type="term" value="F:metal ion binding"/>
    <property type="evidence" value="ECO:0007669"/>
    <property type="project" value="UniProtKB-KW"/>
</dbReference>
<evidence type="ECO:0000313" key="6">
    <source>
        <dbReference type="Proteomes" id="UP000247980"/>
    </source>
</evidence>
<dbReference type="Pfam" id="PF00459">
    <property type="entry name" value="Inositol_P"/>
    <property type="match status" value="1"/>
</dbReference>
<evidence type="ECO:0000256" key="4">
    <source>
        <dbReference type="PIRSR" id="PIRSR600760-2"/>
    </source>
</evidence>
<accession>A0A2V5IS20</accession>
<keyword evidence="2" id="KW-0378">Hydrolase</keyword>
<feature type="binding site" evidence="4">
    <location>
        <position position="94"/>
    </location>
    <ligand>
        <name>Mg(2+)</name>
        <dbReference type="ChEBI" id="CHEBI:18420"/>
        <label>1</label>
        <note>catalytic</note>
    </ligand>
</feature>
<feature type="binding site" evidence="4">
    <location>
        <position position="236"/>
    </location>
    <ligand>
        <name>Mg(2+)</name>
        <dbReference type="ChEBI" id="CHEBI:18420"/>
        <label>1</label>
        <note>catalytic</note>
    </ligand>
</feature>
<dbReference type="OrthoDB" id="9772456at2"/>
<dbReference type="GO" id="GO:0006020">
    <property type="term" value="P:inositol metabolic process"/>
    <property type="evidence" value="ECO:0007669"/>
    <property type="project" value="TreeGrafter"/>
</dbReference>
<keyword evidence="1 4" id="KW-0479">Metal-binding</keyword>